<protein>
    <submittedName>
        <fullName evidence="3">Relaxase/mobilization nuclease domain-containing protein</fullName>
    </submittedName>
</protein>
<comment type="caution">
    <text evidence="3">The sequence shown here is derived from an EMBL/GenBank/DDBJ whole genome shotgun (WGS) entry which is preliminary data.</text>
</comment>
<evidence type="ECO:0000259" key="2">
    <source>
        <dbReference type="Pfam" id="PF03432"/>
    </source>
</evidence>
<feature type="compositionally biased region" description="Low complexity" evidence="1">
    <location>
        <begin position="273"/>
        <end position="293"/>
    </location>
</feature>
<keyword evidence="4" id="KW-1185">Reference proteome</keyword>
<dbReference type="Proteomes" id="UP000546464">
    <property type="component" value="Unassembled WGS sequence"/>
</dbReference>
<organism evidence="3 4">
    <name type="scientific">Ruficoccus amylovorans</name>
    <dbReference type="NCBI Taxonomy" id="1804625"/>
    <lineage>
        <taxon>Bacteria</taxon>
        <taxon>Pseudomonadati</taxon>
        <taxon>Verrucomicrobiota</taxon>
        <taxon>Opitutia</taxon>
        <taxon>Puniceicoccales</taxon>
        <taxon>Cerasicoccaceae</taxon>
        <taxon>Ruficoccus</taxon>
    </lineage>
</organism>
<name>A0A842HF29_9BACT</name>
<dbReference type="AlphaFoldDB" id="A0A842HF29"/>
<reference evidence="3 4" key="1">
    <citation type="submission" date="2020-07" db="EMBL/GenBank/DDBJ databases">
        <authorList>
            <person name="Feng X."/>
        </authorList>
    </citation>
    <scope>NUCLEOTIDE SEQUENCE [LARGE SCALE GENOMIC DNA]</scope>
    <source>
        <strain evidence="3 4">JCM31066</strain>
    </source>
</reference>
<dbReference type="InterPro" id="IPR005094">
    <property type="entry name" value="Endonuclease_MobA/VirD2"/>
</dbReference>
<proteinExistence type="predicted"/>
<gene>
    <name evidence="3" type="ORF">H5P28_11425</name>
</gene>
<dbReference type="Pfam" id="PF03432">
    <property type="entry name" value="Relaxase"/>
    <property type="match status" value="1"/>
</dbReference>
<feature type="region of interest" description="Disordered" evidence="1">
    <location>
        <begin position="263"/>
        <end position="321"/>
    </location>
</feature>
<sequence length="375" mass="41060">MIARINYRESFGRVVGYAMKPTKGPEVVGGNLSAADPDGMIAEFSQLAGLNSRCKKPVAHLAFSLKTGEALSTGQWASFAQQVADEYGFEQFVAVKHYDTDCEHIHLIGNRIKLDGKAVSTSNDRHRMRQLCQRAEVDLGLQQTATRSQQVRLNKDELEKADRLYHEGKAAHPVPDKLLVAERIRACAYRASSTEDFIALCHQQGVEVRWRRNRSGTVTGVSFAAEGIKFSGSCIGLPLRTLNTKINRNGKYKINPIRSAVTRLDRGAHGQPRRSLAAAAGTTTGIARSTGASPQRPARSDQQPQSRGARFDGRAVNPSRNLAGYTREKKVNMAQTMKRTLRAAARLLDAFDAFDSTLSGPTVGSRSNPIGRTLL</sequence>
<dbReference type="RefSeq" id="WP_185675829.1">
    <property type="nucleotide sequence ID" value="NZ_JACHVB010000034.1"/>
</dbReference>
<evidence type="ECO:0000313" key="4">
    <source>
        <dbReference type="Proteomes" id="UP000546464"/>
    </source>
</evidence>
<evidence type="ECO:0000313" key="3">
    <source>
        <dbReference type="EMBL" id="MBC2594869.1"/>
    </source>
</evidence>
<evidence type="ECO:0000256" key="1">
    <source>
        <dbReference type="SAM" id="MobiDB-lite"/>
    </source>
</evidence>
<dbReference type="EMBL" id="JACHVB010000034">
    <property type="protein sequence ID" value="MBC2594869.1"/>
    <property type="molecule type" value="Genomic_DNA"/>
</dbReference>
<feature type="domain" description="MobA/VirD2-like nuclease" evidence="2">
    <location>
        <begin position="17"/>
        <end position="141"/>
    </location>
</feature>
<accession>A0A842HF29</accession>